<dbReference type="CDD" id="cd03801">
    <property type="entry name" value="GT4_PimA-like"/>
    <property type="match status" value="1"/>
</dbReference>
<dbReference type="PANTHER" id="PTHR12526">
    <property type="entry name" value="GLYCOSYLTRANSFERASE"/>
    <property type="match status" value="1"/>
</dbReference>
<sequence>MLEHAVRGRGRTGPVCVEVVYPSERDVALWQRRHAAGEVPNRWPYGLDRMGGPGVDLGYRNVAAAGRARTALQRGAGLVGLRVPRPRGGARRIGLAWDENAAQRMVAQGRYGRMHAGAIWVSDALREGRRDAVTRARLRALRSTDGVWCLSRAQLEPLREQLGTGGPPVSFVRFGVDPDFYRYRDHPGRPVVVSVGGDRDRDAATLFAALAEVVRARPDAEVVVQTTSALRPPPGVRTERYLTHLQLRDLYARASVVAIATRPNLHVSGMTVSLEAMATGRPVVITGSPGMEDYVTDGENGFVVPTGSAAALAERVVHLLAEPDTAREVGRRGRAAVEAGMTSGHLAQQLLLLVGAAA</sequence>
<evidence type="ECO:0000313" key="2">
    <source>
        <dbReference type="Proteomes" id="UP001501195"/>
    </source>
</evidence>
<accession>A0ABP9HYI9</accession>
<dbReference type="SUPFAM" id="SSF53756">
    <property type="entry name" value="UDP-Glycosyltransferase/glycogen phosphorylase"/>
    <property type="match status" value="1"/>
</dbReference>
<protein>
    <recommendedName>
        <fullName evidence="3">Glycosyltransferase involved in cell wall biosynthesis</fullName>
    </recommendedName>
</protein>
<dbReference type="Proteomes" id="UP001501195">
    <property type="component" value="Unassembled WGS sequence"/>
</dbReference>
<evidence type="ECO:0008006" key="3">
    <source>
        <dbReference type="Google" id="ProtNLM"/>
    </source>
</evidence>
<comment type="caution">
    <text evidence="1">The sequence shown here is derived from an EMBL/GenBank/DDBJ whole genome shotgun (WGS) entry which is preliminary data.</text>
</comment>
<name>A0ABP9HYI9_9ACTN</name>
<dbReference type="Gene3D" id="3.40.50.2000">
    <property type="entry name" value="Glycogen Phosphorylase B"/>
    <property type="match status" value="2"/>
</dbReference>
<dbReference type="Pfam" id="PF13692">
    <property type="entry name" value="Glyco_trans_1_4"/>
    <property type="match status" value="1"/>
</dbReference>
<gene>
    <name evidence="1" type="ORF">GCM10023225_22900</name>
</gene>
<organism evidence="1 2">
    <name type="scientific">Kineococcus glutinatus</name>
    <dbReference type="NCBI Taxonomy" id="1070872"/>
    <lineage>
        <taxon>Bacteria</taxon>
        <taxon>Bacillati</taxon>
        <taxon>Actinomycetota</taxon>
        <taxon>Actinomycetes</taxon>
        <taxon>Kineosporiales</taxon>
        <taxon>Kineosporiaceae</taxon>
        <taxon>Kineococcus</taxon>
    </lineage>
</organism>
<keyword evidence="2" id="KW-1185">Reference proteome</keyword>
<evidence type="ECO:0000313" key="1">
    <source>
        <dbReference type="EMBL" id="GAA4982525.1"/>
    </source>
</evidence>
<dbReference type="PANTHER" id="PTHR12526:SF590">
    <property type="entry name" value="ALPHA-MALTOSE-1-PHOSPHATE SYNTHASE"/>
    <property type="match status" value="1"/>
</dbReference>
<proteinExistence type="predicted"/>
<reference evidence="2" key="1">
    <citation type="journal article" date="2019" name="Int. J. Syst. Evol. Microbiol.">
        <title>The Global Catalogue of Microorganisms (GCM) 10K type strain sequencing project: providing services to taxonomists for standard genome sequencing and annotation.</title>
        <authorList>
            <consortium name="The Broad Institute Genomics Platform"/>
            <consortium name="The Broad Institute Genome Sequencing Center for Infectious Disease"/>
            <person name="Wu L."/>
            <person name="Ma J."/>
        </authorList>
    </citation>
    <scope>NUCLEOTIDE SEQUENCE [LARGE SCALE GENOMIC DNA]</scope>
    <source>
        <strain evidence="2">JCM 18126</strain>
    </source>
</reference>
<dbReference type="EMBL" id="BAABIL010000338">
    <property type="protein sequence ID" value="GAA4982525.1"/>
    <property type="molecule type" value="Genomic_DNA"/>
</dbReference>